<keyword evidence="6" id="KW-0464">Manganese</keyword>
<keyword evidence="3" id="KW-0479">Metal-binding</keyword>
<dbReference type="PANTHER" id="PTHR12992">
    <property type="entry name" value="NUDIX HYDROLASE"/>
    <property type="match status" value="1"/>
</dbReference>
<dbReference type="GO" id="GO:0010945">
    <property type="term" value="F:coenzyme A diphosphatase activity"/>
    <property type="evidence" value="ECO:0007669"/>
    <property type="project" value="InterPro"/>
</dbReference>
<dbReference type="STRING" id="308853.SAMN05421752_109172"/>
<evidence type="ECO:0000259" key="7">
    <source>
        <dbReference type="PROSITE" id="PS51462"/>
    </source>
</evidence>
<reference evidence="9" key="1">
    <citation type="submission" date="2017-01" db="EMBL/GenBank/DDBJ databases">
        <authorList>
            <person name="Varghese N."/>
            <person name="Submissions S."/>
        </authorList>
    </citation>
    <scope>NUCLEOTIDE SEQUENCE [LARGE SCALE GENOMIC DNA]</scope>
    <source>
        <strain evidence="9">type strain: HArc-</strain>
    </source>
</reference>
<evidence type="ECO:0000256" key="4">
    <source>
        <dbReference type="ARBA" id="ARBA00022801"/>
    </source>
</evidence>
<evidence type="ECO:0000256" key="3">
    <source>
        <dbReference type="ARBA" id="ARBA00022723"/>
    </source>
</evidence>
<dbReference type="Gene3D" id="3.90.79.10">
    <property type="entry name" value="Nucleoside Triphosphate Pyrophosphohydrolase"/>
    <property type="match status" value="1"/>
</dbReference>
<comment type="cofactor">
    <cofactor evidence="2">
        <name>Mg(2+)</name>
        <dbReference type="ChEBI" id="CHEBI:18420"/>
    </cofactor>
</comment>
<dbReference type="PROSITE" id="PS51462">
    <property type="entry name" value="NUDIX"/>
    <property type="match status" value="1"/>
</dbReference>
<dbReference type="InterPro" id="IPR045121">
    <property type="entry name" value="CoAse"/>
</dbReference>
<sequence>MRETCDCMPQTTMTLEPVATHTPLEIDDQEYDAAVLAPIIERDGEDHLLFTRRADHLGEHPGQMSFPGGGTEAIDETILDTALREAYEEIGLEAHEAEVVGQLDDIRTITEYAVTPFVARVPDREYERDAAEVAEIVVLPLSGLLDPDNYEYERRDHPYYGDIVIHYFHVDGYTVWGATGRILVQLLELTTSFEAPEHVERSEY</sequence>
<gene>
    <name evidence="8" type="ORF">SAMN05421752_109172</name>
</gene>
<proteinExistence type="predicted"/>
<evidence type="ECO:0000256" key="5">
    <source>
        <dbReference type="ARBA" id="ARBA00022842"/>
    </source>
</evidence>
<dbReference type="InterPro" id="IPR020084">
    <property type="entry name" value="NUDIX_hydrolase_CS"/>
</dbReference>
<organism evidence="8 9">
    <name type="scientific">Natronorubrum thiooxidans</name>
    <dbReference type="NCBI Taxonomy" id="308853"/>
    <lineage>
        <taxon>Archaea</taxon>
        <taxon>Methanobacteriati</taxon>
        <taxon>Methanobacteriota</taxon>
        <taxon>Stenosarchaea group</taxon>
        <taxon>Halobacteria</taxon>
        <taxon>Halobacteriales</taxon>
        <taxon>Natrialbaceae</taxon>
        <taxon>Natronorubrum</taxon>
    </lineage>
</organism>
<keyword evidence="9" id="KW-1185">Reference proteome</keyword>
<keyword evidence="5" id="KW-0460">Magnesium</keyword>
<dbReference type="AlphaFoldDB" id="A0A1N7G385"/>
<dbReference type="GO" id="GO:0046872">
    <property type="term" value="F:metal ion binding"/>
    <property type="evidence" value="ECO:0007669"/>
    <property type="project" value="UniProtKB-KW"/>
</dbReference>
<accession>A0A1N7G385</accession>
<name>A0A1N7G385_9EURY</name>
<dbReference type="InterPro" id="IPR015797">
    <property type="entry name" value="NUDIX_hydrolase-like_dom_sf"/>
</dbReference>
<comment type="cofactor">
    <cofactor evidence="1">
        <name>Mn(2+)</name>
        <dbReference type="ChEBI" id="CHEBI:29035"/>
    </cofactor>
</comment>
<dbReference type="Pfam" id="PF00293">
    <property type="entry name" value="NUDIX"/>
    <property type="match status" value="1"/>
</dbReference>
<dbReference type="SUPFAM" id="SSF55811">
    <property type="entry name" value="Nudix"/>
    <property type="match status" value="1"/>
</dbReference>
<evidence type="ECO:0000313" key="9">
    <source>
        <dbReference type="Proteomes" id="UP000185936"/>
    </source>
</evidence>
<protein>
    <submittedName>
        <fullName evidence="8">ADP-ribose pyrophosphatase YjhB, NUDIX family</fullName>
    </submittedName>
</protein>
<dbReference type="PROSITE" id="PS00893">
    <property type="entry name" value="NUDIX_BOX"/>
    <property type="match status" value="1"/>
</dbReference>
<keyword evidence="4" id="KW-0378">Hydrolase</keyword>
<evidence type="ECO:0000256" key="1">
    <source>
        <dbReference type="ARBA" id="ARBA00001936"/>
    </source>
</evidence>
<dbReference type="EMBL" id="FTNR01000009">
    <property type="protein sequence ID" value="SIS07005.1"/>
    <property type="molecule type" value="Genomic_DNA"/>
</dbReference>
<dbReference type="Proteomes" id="UP000185936">
    <property type="component" value="Unassembled WGS sequence"/>
</dbReference>
<dbReference type="InterPro" id="IPR000086">
    <property type="entry name" value="NUDIX_hydrolase_dom"/>
</dbReference>
<dbReference type="CDD" id="cd03426">
    <property type="entry name" value="NUDIX_CoAse_Nudt7"/>
    <property type="match status" value="1"/>
</dbReference>
<dbReference type="PANTHER" id="PTHR12992:SF11">
    <property type="entry name" value="MITOCHONDRIAL COENZYME A DIPHOSPHATASE NUDT8"/>
    <property type="match status" value="1"/>
</dbReference>
<feature type="domain" description="Nudix hydrolase" evidence="7">
    <location>
        <begin position="30"/>
        <end position="162"/>
    </location>
</feature>
<evidence type="ECO:0000256" key="6">
    <source>
        <dbReference type="ARBA" id="ARBA00023211"/>
    </source>
</evidence>
<evidence type="ECO:0000313" key="8">
    <source>
        <dbReference type="EMBL" id="SIS07005.1"/>
    </source>
</evidence>
<evidence type="ECO:0000256" key="2">
    <source>
        <dbReference type="ARBA" id="ARBA00001946"/>
    </source>
</evidence>